<evidence type="ECO:0000256" key="3">
    <source>
        <dbReference type="ARBA" id="ARBA00022827"/>
    </source>
</evidence>
<feature type="domain" description="FAD/NAD(P)-binding" evidence="5">
    <location>
        <begin position="5"/>
        <end position="309"/>
    </location>
</feature>
<protein>
    <recommendedName>
        <fullName evidence="5">FAD/NAD(P)-binding domain-containing protein</fullName>
    </recommendedName>
</protein>
<proteinExistence type="inferred from homology"/>
<dbReference type="PRINTS" id="PR00368">
    <property type="entry name" value="FADPNR"/>
</dbReference>
<evidence type="ECO:0000256" key="1">
    <source>
        <dbReference type="ARBA" id="ARBA00006442"/>
    </source>
</evidence>
<organism evidence="6 7">
    <name type="scientific">Aspergillus wentii DTO 134E9</name>
    <dbReference type="NCBI Taxonomy" id="1073089"/>
    <lineage>
        <taxon>Eukaryota</taxon>
        <taxon>Fungi</taxon>
        <taxon>Dikarya</taxon>
        <taxon>Ascomycota</taxon>
        <taxon>Pezizomycotina</taxon>
        <taxon>Eurotiomycetes</taxon>
        <taxon>Eurotiomycetidae</taxon>
        <taxon>Eurotiales</taxon>
        <taxon>Aspergillaceae</taxon>
        <taxon>Aspergillus</taxon>
        <taxon>Aspergillus subgen. Cremei</taxon>
    </lineage>
</organism>
<dbReference type="PRINTS" id="PR00411">
    <property type="entry name" value="PNDRDTASEI"/>
</dbReference>
<dbReference type="EMBL" id="KV878212">
    <property type="protein sequence ID" value="OJJ36144.1"/>
    <property type="molecule type" value="Genomic_DNA"/>
</dbReference>
<gene>
    <name evidence="6" type="ORF">ASPWEDRAFT_41374</name>
</gene>
<dbReference type="GO" id="GO:0050660">
    <property type="term" value="F:flavin adenine dinucleotide binding"/>
    <property type="evidence" value="ECO:0007669"/>
    <property type="project" value="TreeGrafter"/>
</dbReference>
<evidence type="ECO:0000256" key="4">
    <source>
        <dbReference type="ARBA" id="ARBA00023002"/>
    </source>
</evidence>
<comment type="similarity">
    <text evidence="1">Belongs to the FAD-dependent oxidoreductase family.</text>
</comment>
<dbReference type="PANTHER" id="PTHR43735:SF3">
    <property type="entry name" value="FERROPTOSIS SUPPRESSOR PROTEIN 1"/>
    <property type="match status" value="1"/>
</dbReference>
<dbReference type="VEuPathDB" id="FungiDB:ASPWEDRAFT_41374"/>
<reference evidence="7" key="1">
    <citation type="journal article" date="2017" name="Genome Biol.">
        <title>Comparative genomics reveals high biological diversity and specific adaptations in the industrially and medically important fungal genus Aspergillus.</title>
        <authorList>
            <person name="de Vries R.P."/>
            <person name="Riley R."/>
            <person name="Wiebenga A."/>
            <person name="Aguilar-Osorio G."/>
            <person name="Amillis S."/>
            <person name="Uchima C.A."/>
            <person name="Anderluh G."/>
            <person name="Asadollahi M."/>
            <person name="Askin M."/>
            <person name="Barry K."/>
            <person name="Battaglia E."/>
            <person name="Bayram O."/>
            <person name="Benocci T."/>
            <person name="Braus-Stromeyer S.A."/>
            <person name="Caldana C."/>
            <person name="Canovas D."/>
            <person name="Cerqueira G.C."/>
            <person name="Chen F."/>
            <person name="Chen W."/>
            <person name="Choi C."/>
            <person name="Clum A."/>
            <person name="Dos Santos R.A."/>
            <person name="Damasio A.R."/>
            <person name="Diallinas G."/>
            <person name="Emri T."/>
            <person name="Fekete E."/>
            <person name="Flipphi M."/>
            <person name="Freyberg S."/>
            <person name="Gallo A."/>
            <person name="Gournas C."/>
            <person name="Habgood R."/>
            <person name="Hainaut M."/>
            <person name="Harispe M.L."/>
            <person name="Henrissat B."/>
            <person name="Hilden K.S."/>
            <person name="Hope R."/>
            <person name="Hossain A."/>
            <person name="Karabika E."/>
            <person name="Karaffa L."/>
            <person name="Karanyi Z."/>
            <person name="Krasevec N."/>
            <person name="Kuo A."/>
            <person name="Kusch H."/>
            <person name="LaButti K."/>
            <person name="Lagendijk E.L."/>
            <person name="Lapidus A."/>
            <person name="Levasseur A."/>
            <person name="Lindquist E."/>
            <person name="Lipzen A."/>
            <person name="Logrieco A.F."/>
            <person name="MacCabe A."/>
            <person name="Maekelae M.R."/>
            <person name="Malavazi I."/>
            <person name="Melin P."/>
            <person name="Meyer V."/>
            <person name="Mielnichuk N."/>
            <person name="Miskei M."/>
            <person name="Molnar A.P."/>
            <person name="Mule G."/>
            <person name="Ngan C.Y."/>
            <person name="Orejas M."/>
            <person name="Orosz E."/>
            <person name="Ouedraogo J.P."/>
            <person name="Overkamp K.M."/>
            <person name="Park H.-S."/>
            <person name="Perrone G."/>
            <person name="Piumi F."/>
            <person name="Punt P.J."/>
            <person name="Ram A.F."/>
            <person name="Ramon A."/>
            <person name="Rauscher S."/>
            <person name="Record E."/>
            <person name="Riano-Pachon D.M."/>
            <person name="Robert V."/>
            <person name="Roehrig J."/>
            <person name="Ruller R."/>
            <person name="Salamov A."/>
            <person name="Salih N.S."/>
            <person name="Samson R.A."/>
            <person name="Sandor E."/>
            <person name="Sanguinetti M."/>
            <person name="Schuetze T."/>
            <person name="Sepcic K."/>
            <person name="Shelest E."/>
            <person name="Sherlock G."/>
            <person name="Sophianopoulou V."/>
            <person name="Squina F.M."/>
            <person name="Sun H."/>
            <person name="Susca A."/>
            <person name="Todd R.B."/>
            <person name="Tsang A."/>
            <person name="Unkles S.E."/>
            <person name="van de Wiele N."/>
            <person name="van Rossen-Uffink D."/>
            <person name="Oliveira J.V."/>
            <person name="Vesth T.C."/>
            <person name="Visser J."/>
            <person name="Yu J.-H."/>
            <person name="Zhou M."/>
            <person name="Andersen M.R."/>
            <person name="Archer D.B."/>
            <person name="Baker S.E."/>
            <person name="Benoit I."/>
            <person name="Brakhage A.A."/>
            <person name="Braus G.H."/>
            <person name="Fischer R."/>
            <person name="Frisvad J.C."/>
            <person name="Goldman G.H."/>
            <person name="Houbraken J."/>
            <person name="Oakley B."/>
            <person name="Pocsi I."/>
            <person name="Scazzocchio C."/>
            <person name="Seiboth B."/>
            <person name="vanKuyk P.A."/>
            <person name="Wortman J."/>
            <person name="Dyer P.S."/>
            <person name="Grigoriev I.V."/>
        </authorList>
    </citation>
    <scope>NUCLEOTIDE SEQUENCE [LARGE SCALE GENOMIC DNA]</scope>
    <source>
        <strain evidence="7">DTO 134E9</strain>
    </source>
</reference>
<evidence type="ECO:0000256" key="2">
    <source>
        <dbReference type="ARBA" id="ARBA00022630"/>
    </source>
</evidence>
<dbReference type="STRING" id="1073089.A0A1L9RML4"/>
<dbReference type="Pfam" id="PF07992">
    <property type="entry name" value="Pyr_redox_2"/>
    <property type="match status" value="1"/>
</dbReference>
<dbReference type="Gene3D" id="3.50.50.100">
    <property type="match status" value="1"/>
</dbReference>
<dbReference type="GO" id="GO:0005737">
    <property type="term" value="C:cytoplasm"/>
    <property type="evidence" value="ECO:0007669"/>
    <property type="project" value="TreeGrafter"/>
</dbReference>
<dbReference type="GO" id="GO:0004174">
    <property type="term" value="F:electron-transferring-flavoprotein dehydrogenase activity"/>
    <property type="evidence" value="ECO:0007669"/>
    <property type="project" value="TreeGrafter"/>
</dbReference>
<evidence type="ECO:0000313" key="7">
    <source>
        <dbReference type="Proteomes" id="UP000184383"/>
    </source>
</evidence>
<sequence>MAPTNIVIIGASFAGIPIAHSLIKDVPSAKVTLINPSSTFYFPVAAPRILAKPAAFREEQYLISIQDAFKHYSGKSFEFVLGRATSINVEGKTVTIDDDKTISFDYLVIASGSTTASTITQNGTPFPFKQSGSDNMSALIGDAQNAISRAKRIVIGGAGPIGVELAGEIAEAAEERGKEVSITLVSASARVLPILKPSGSDAAEWLLTQKNVEILKSSKVTAATQADDSTWTVTLDNERQLEADIYIPTTGALPNNTFIPKELLDESGWVNVDSSLRVQSETSQSLPIYAAGDITNNSMRLSFKATEQAAVVAANLKADILGSGKRRSYDQGNCIMMLVPVGASGGTGQLFGFTPFSMLVRLVKGRDFFISKALEAVAAK</sequence>
<name>A0A1L9RML4_ASPWE</name>
<evidence type="ECO:0000259" key="5">
    <source>
        <dbReference type="Pfam" id="PF07992"/>
    </source>
</evidence>
<dbReference type="Proteomes" id="UP000184383">
    <property type="component" value="Unassembled WGS sequence"/>
</dbReference>
<dbReference type="RefSeq" id="XP_040689820.1">
    <property type="nucleotide sequence ID" value="XM_040835541.1"/>
</dbReference>
<dbReference type="SUPFAM" id="SSF51905">
    <property type="entry name" value="FAD/NAD(P)-binding domain"/>
    <property type="match status" value="1"/>
</dbReference>
<accession>A0A1L9RML4</accession>
<dbReference type="InterPro" id="IPR036188">
    <property type="entry name" value="FAD/NAD-bd_sf"/>
</dbReference>
<keyword evidence="2" id="KW-0285">Flavoprotein</keyword>
<keyword evidence="3" id="KW-0274">FAD</keyword>
<dbReference type="PANTHER" id="PTHR43735">
    <property type="entry name" value="APOPTOSIS-INDUCING FACTOR 1"/>
    <property type="match status" value="1"/>
</dbReference>
<dbReference type="InterPro" id="IPR023753">
    <property type="entry name" value="FAD/NAD-binding_dom"/>
</dbReference>
<keyword evidence="4" id="KW-0560">Oxidoreductase</keyword>
<keyword evidence="7" id="KW-1185">Reference proteome</keyword>
<dbReference type="OrthoDB" id="202203at2759"/>
<dbReference type="AlphaFoldDB" id="A0A1L9RML4"/>
<evidence type="ECO:0000313" key="6">
    <source>
        <dbReference type="EMBL" id="OJJ36144.1"/>
    </source>
</evidence>
<dbReference type="GeneID" id="63751389"/>